<evidence type="ECO:0000313" key="1">
    <source>
        <dbReference type="EMBL" id="CAI9154089.1"/>
    </source>
</evidence>
<accession>A0ABN8XYM0</accession>
<sequence>MSSTKKQPWKKGQLLGARCRDKESRLCRKEGQPSRQHWPGADCSFLVRNVCALLAPDIYKTSISRLRPPFPGRVSAAASPELRGVATGGGGRSGFVQNLGTWKKRQPPHPHLHPAEAFPERLGDAVGRRERLDRWLRNAVGTSVVAEKRKGVLDPPGARIHPLRLLIAAPRAGVRGG</sequence>
<evidence type="ECO:0000313" key="2">
    <source>
        <dbReference type="Proteomes" id="UP001176941"/>
    </source>
</evidence>
<dbReference type="EMBL" id="OX459947">
    <property type="protein sequence ID" value="CAI9154089.1"/>
    <property type="molecule type" value="Genomic_DNA"/>
</dbReference>
<proteinExistence type="predicted"/>
<gene>
    <name evidence="1" type="ORF">MRATA1EN1_LOCUS3051</name>
</gene>
<keyword evidence="2" id="KW-1185">Reference proteome</keyword>
<dbReference type="Proteomes" id="UP001176941">
    <property type="component" value="Chromosome 11"/>
</dbReference>
<protein>
    <submittedName>
        <fullName evidence="1">Uncharacterized protein</fullName>
    </submittedName>
</protein>
<reference evidence="1" key="1">
    <citation type="submission" date="2023-04" db="EMBL/GenBank/DDBJ databases">
        <authorList>
            <consortium name="ELIXIR-Norway"/>
        </authorList>
    </citation>
    <scope>NUCLEOTIDE SEQUENCE [LARGE SCALE GENOMIC DNA]</scope>
</reference>
<organism evidence="1 2">
    <name type="scientific">Rangifer tarandus platyrhynchus</name>
    <name type="common">Svalbard reindeer</name>
    <dbReference type="NCBI Taxonomy" id="3082113"/>
    <lineage>
        <taxon>Eukaryota</taxon>
        <taxon>Metazoa</taxon>
        <taxon>Chordata</taxon>
        <taxon>Craniata</taxon>
        <taxon>Vertebrata</taxon>
        <taxon>Euteleostomi</taxon>
        <taxon>Mammalia</taxon>
        <taxon>Eutheria</taxon>
        <taxon>Laurasiatheria</taxon>
        <taxon>Artiodactyla</taxon>
        <taxon>Ruminantia</taxon>
        <taxon>Pecora</taxon>
        <taxon>Cervidae</taxon>
        <taxon>Odocoileinae</taxon>
        <taxon>Rangifer</taxon>
    </lineage>
</organism>
<name>A0ABN8XYM0_RANTA</name>